<accession>A0A066RPW4</accession>
<protein>
    <submittedName>
        <fullName evidence="4">Carboxylesterase</fullName>
    </submittedName>
</protein>
<dbReference type="InterPro" id="IPR029058">
    <property type="entry name" value="AB_hydrolase_fold"/>
</dbReference>
<organism evidence="4 5">
    <name type="scientific">Photobacterium galatheae</name>
    <dbReference type="NCBI Taxonomy" id="1654360"/>
    <lineage>
        <taxon>Bacteria</taxon>
        <taxon>Pseudomonadati</taxon>
        <taxon>Pseudomonadota</taxon>
        <taxon>Gammaproteobacteria</taxon>
        <taxon>Vibrionales</taxon>
        <taxon>Vibrionaceae</taxon>
        <taxon>Photobacterium</taxon>
    </lineage>
</organism>
<sequence length="221" mass="24180">MPLLDCVEVNPRVKPTATVIWLHGLGSNGHDFEAILPELKLPANAPVRFIFPHAPSMPVTVNGGMVMPAWYDILEMGLGRKLDKAQLLESSQKIAGLIDRERARGIASDRIILAGFSQGGAVAYQTALTYPHPLAGLLALSTYFPTAKRVEVSPANQELPIEVMHGSYDPVVLPSLGKAAVDALEALGLQPHWRLYPMEHQVCLQQVEDIASWLKHTLQIQ</sequence>
<dbReference type="PANTHER" id="PTHR10655:SF17">
    <property type="entry name" value="LYSOPHOSPHOLIPASE-LIKE PROTEIN 1"/>
    <property type="match status" value="1"/>
</dbReference>
<comment type="similarity">
    <text evidence="1">Belongs to the AB hydrolase superfamily. AB hydrolase 2 family.</text>
</comment>
<dbReference type="AlphaFoldDB" id="A0A066RPW4"/>
<dbReference type="RefSeq" id="WP_036753377.1">
    <property type="nucleotide sequence ID" value="NZ_JAGSGC010000009.1"/>
</dbReference>
<name>A0A066RPW4_9GAMM</name>
<keyword evidence="5" id="KW-1185">Reference proteome</keyword>
<keyword evidence="2" id="KW-0378">Hydrolase</keyword>
<dbReference type="STRING" id="1654360.EA58_13405"/>
<dbReference type="SUPFAM" id="SSF53474">
    <property type="entry name" value="alpha/beta-Hydrolases"/>
    <property type="match status" value="1"/>
</dbReference>
<dbReference type="InterPro" id="IPR050565">
    <property type="entry name" value="LYPA1-2/EST-like"/>
</dbReference>
<evidence type="ECO:0000313" key="4">
    <source>
        <dbReference type="EMBL" id="KDM91141.1"/>
    </source>
</evidence>
<feature type="domain" description="Phospholipase/carboxylesterase/thioesterase" evidence="3">
    <location>
        <begin position="9"/>
        <end position="217"/>
    </location>
</feature>
<dbReference type="Gene3D" id="3.40.50.1820">
    <property type="entry name" value="alpha/beta hydrolase"/>
    <property type="match status" value="1"/>
</dbReference>
<reference evidence="4 5" key="1">
    <citation type="submission" date="2014-04" db="EMBL/GenBank/DDBJ databases">
        <title>Draft genome sequence of Photobacterium halotolerans S2753: a solonamide, ngercheumicin and holomycin producer.</title>
        <authorList>
            <person name="Machado H.R."/>
            <person name="Gram L."/>
        </authorList>
    </citation>
    <scope>NUCLEOTIDE SEQUENCE [LARGE SCALE GENOMIC DNA]</scope>
    <source>
        <strain evidence="4 5">S2753</strain>
    </source>
</reference>
<proteinExistence type="inferred from homology"/>
<dbReference type="EMBL" id="JMIB01000026">
    <property type="protein sequence ID" value="KDM91141.1"/>
    <property type="molecule type" value="Genomic_DNA"/>
</dbReference>
<evidence type="ECO:0000259" key="3">
    <source>
        <dbReference type="Pfam" id="PF02230"/>
    </source>
</evidence>
<evidence type="ECO:0000256" key="1">
    <source>
        <dbReference type="ARBA" id="ARBA00006499"/>
    </source>
</evidence>
<dbReference type="PANTHER" id="PTHR10655">
    <property type="entry name" value="LYSOPHOSPHOLIPASE-RELATED"/>
    <property type="match status" value="1"/>
</dbReference>
<evidence type="ECO:0000256" key="2">
    <source>
        <dbReference type="ARBA" id="ARBA00022801"/>
    </source>
</evidence>
<evidence type="ECO:0000313" key="5">
    <source>
        <dbReference type="Proteomes" id="UP000027192"/>
    </source>
</evidence>
<dbReference type="GO" id="GO:0016787">
    <property type="term" value="F:hydrolase activity"/>
    <property type="evidence" value="ECO:0007669"/>
    <property type="project" value="UniProtKB-KW"/>
</dbReference>
<gene>
    <name evidence="4" type="ORF">EA58_13405</name>
</gene>
<dbReference type="OrthoDB" id="9801763at2"/>
<dbReference type="Proteomes" id="UP000027192">
    <property type="component" value="Unassembled WGS sequence"/>
</dbReference>
<comment type="caution">
    <text evidence="4">The sequence shown here is derived from an EMBL/GenBank/DDBJ whole genome shotgun (WGS) entry which is preliminary data.</text>
</comment>
<dbReference type="InterPro" id="IPR003140">
    <property type="entry name" value="PLipase/COase/thioEstase"/>
</dbReference>
<dbReference type="Pfam" id="PF02230">
    <property type="entry name" value="Abhydrolase_2"/>
    <property type="match status" value="1"/>
</dbReference>